<dbReference type="InterPro" id="IPR002885">
    <property type="entry name" value="PPR_rpt"/>
</dbReference>
<evidence type="ECO:0000256" key="1">
    <source>
        <dbReference type="ARBA" id="ARBA00022737"/>
    </source>
</evidence>
<proteinExistence type="predicted"/>
<dbReference type="InterPro" id="IPR046960">
    <property type="entry name" value="PPR_At4g14850-like_plant"/>
</dbReference>
<comment type="caution">
    <text evidence="2">The sequence shown here is derived from an EMBL/GenBank/DDBJ whole genome shotgun (WGS) entry which is preliminary data.</text>
</comment>
<sequence>MHGHDIDALKLFERMKKVKVEPDEITFTSILTVCSHSGLVEEGQPEEAYDAVKCVPSRRSASALVALLAACRVHGNRKIGEKGENRMKLLE</sequence>
<keyword evidence="3" id="KW-1185">Reference proteome</keyword>
<accession>A0ABQ8HDB6</accession>
<keyword evidence="1" id="KW-0677">Repeat</keyword>
<organism evidence="2 3">
    <name type="scientific">Xanthoceras sorbifolium</name>
    <dbReference type="NCBI Taxonomy" id="99658"/>
    <lineage>
        <taxon>Eukaryota</taxon>
        <taxon>Viridiplantae</taxon>
        <taxon>Streptophyta</taxon>
        <taxon>Embryophyta</taxon>
        <taxon>Tracheophyta</taxon>
        <taxon>Spermatophyta</taxon>
        <taxon>Magnoliopsida</taxon>
        <taxon>eudicotyledons</taxon>
        <taxon>Gunneridae</taxon>
        <taxon>Pentapetalae</taxon>
        <taxon>rosids</taxon>
        <taxon>malvids</taxon>
        <taxon>Sapindales</taxon>
        <taxon>Sapindaceae</taxon>
        <taxon>Xanthoceroideae</taxon>
        <taxon>Xanthoceras</taxon>
    </lineage>
</organism>
<dbReference type="Pfam" id="PF13041">
    <property type="entry name" value="PPR_2"/>
    <property type="match status" value="1"/>
</dbReference>
<evidence type="ECO:0008006" key="4">
    <source>
        <dbReference type="Google" id="ProtNLM"/>
    </source>
</evidence>
<evidence type="ECO:0000313" key="2">
    <source>
        <dbReference type="EMBL" id="KAH7554462.1"/>
    </source>
</evidence>
<protein>
    <recommendedName>
        <fullName evidence="4">Pentatricopeptide repeat-containing protein</fullName>
    </recommendedName>
</protein>
<dbReference type="InterPro" id="IPR011990">
    <property type="entry name" value="TPR-like_helical_dom_sf"/>
</dbReference>
<name>A0ABQ8HDB6_9ROSI</name>
<dbReference type="EMBL" id="JAFEMO010000012">
    <property type="protein sequence ID" value="KAH7554462.1"/>
    <property type="molecule type" value="Genomic_DNA"/>
</dbReference>
<dbReference type="Gene3D" id="1.25.40.10">
    <property type="entry name" value="Tetratricopeptide repeat domain"/>
    <property type="match status" value="1"/>
</dbReference>
<gene>
    <name evidence="2" type="ORF">JRO89_XS12G0218400</name>
</gene>
<dbReference type="Proteomes" id="UP000827721">
    <property type="component" value="Unassembled WGS sequence"/>
</dbReference>
<dbReference type="PANTHER" id="PTHR47926">
    <property type="entry name" value="PENTATRICOPEPTIDE REPEAT-CONTAINING PROTEIN"/>
    <property type="match status" value="1"/>
</dbReference>
<evidence type="ECO:0000313" key="3">
    <source>
        <dbReference type="Proteomes" id="UP000827721"/>
    </source>
</evidence>
<reference evidence="2 3" key="1">
    <citation type="submission" date="2021-02" db="EMBL/GenBank/DDBJ databases">
        <title>Plant Genome Project.</title>
        <authorList>
            <person name="Zhang R.-G."/>
        </authorList>
    </citation>
    <scope>NUCLEOTIDE SEQUENCE [LARGE SCALE GENOMIC DNA]</scope>
    <source>
        <tissue evidence="2">Leaves</tissue>
    </source>
</reference>